<feature type="transmembrane region" description="Helical" evidence="1">
    <location>
        <begin position="91"/>
        <end position="120"/>
    </location>
</feature>
<evidence type="ECO:0000313" key="2">
    <source>
        <dbReference type="EMBL" id="OXU30603.1"/>
    </source>
</evidence>
<gene>
    <name evidence="2" type="ORF">TSAR_007815</name>
</gene>
<dbReference type="Proteomes" id="UP000215335">
    <property type="component" value="Unassembled WGS sequence"/>
</dbReference>
<reference evidence="2 3" key="1">
    <citation type="journal article" date="2017" name="Curr. Biol.">
        <title>The Evolution of Venom by Co-option of Single-Copy Genes.</title>
        <authorList>
            <person name="Martinson E.O."/>
            <person name="Mrinalini"/>
            <person name="Kelkar Y.D."/>
            <person name="Chang C.H."/>
            <person name="Werren J.H."/>
        </authorList>
    </citation>
    <scope>NUCLEOTIDE SEQUENCE [LARGE SCALE GENOMIC DNA]</scope>
    <source>
        <strain evidence="2 3">Alberta</strain>
        <tissue evidence="2">Whole body</tissue>
    </source>
</reference>
<protein>
    <submittedName>
        <fullName evidence="2">Uncharacterized protein</fullName>
    </submittedName>
</protein>
<name>A0A232FJ45_9HYME</name>
<proteinExistence type="predicted"/>
<comment type="caution">
    <text evidence="2">The sequence shown here is derived from an EMBL/GenBank/DDBJ whole genome shotgun (WGS) entry which is preliminary data.</text>
</comment>
<organism evidence="2 3">
    <name type="scientific">Trichomalopsis sarcophagae</name>
    <dbReference type="NCBI Taxonomy" id="543379"/>
    <lineage>
        <taxon>Eukaryota</taxon>
        <taxon>Metazoa</taxon>
        <taxon>Ecdysozoa</taxon>
        <taxon>Arthropoda</taxon>
        <taxon>Hexapoda</taxon>
        <taxon>Insecta</taxon>
        <taxon>Pterygota</taxon>
        <taxon>Neoptera</taxon>
        <taxon>Endopterygota</taxon>
        <taxon>Hymenoptera</taxon>
        <taxon>Apocrita</taxon>
        <taxon>Proctotrupomorpha</taxon>
        <taxon>Chalcidoidea</taxon>
        <taxon>Pteromalidae</taxon>
        <taxon>Pteromalinae</taxon>
        <taxon>Trichomalopsis</taxon>
    </lineage>
</organism>
<keyword evidence="1" id="KW-1133">Transmembrane helix</keyword>
<keyword evidence="1" id="KW-0472">Membrane</keyword>
<accession>A0A232FJ45</accession>
<sequence length="458" mass="48259">MFINRLENPCNSCSEQSITIIREAGNELLVVADVGLEVEDQLSRADELASEELAIEGLAVVEDVALLRIAGISLGLADTGGVRLLGWLLRLLVAGLLVAGLLVAGFLVAGLLVAGLLGLLNLLGRGDDTVTKSVVDGFEERELLTADTLEVVGLDRPGHHTAEVELVHKTSFLGVGHLLLLVVLDVPVLVEELLADLVVAQHTALLGVGSSTGWAIGGGANSVHMRVGQSEAATVERNTQDELFGWGALLQPVVDHSLLEKICLLMLVLSMTQNSAVDRCIFGRSINAGLLVPETVEVVGHEVDEVQVLGNCSDVIRLAGGTFSSTNGSTEDQTFLVKPLFELFEQLDVGVSGDPRVCGRALFPTTDGNHGLGAWTLLTKSIEAAEAVLAIGKVVPGVEVIDTAVFAKTDEGVDQVGAEGRIDVGDVDLTVSWTVDRPATEVADDLFCGRKNIVVIIE</sequence>
<evidence type="ECO:0000256" key="1">
    <source>
        <dbReference type="SAM" id="Phobius"/>
    </source>
</evidence>
<evidence type="ECO:0000313" key="3">
    <source>
        <dbReference type="Proteomes" id="UP000215335"/>
    </source>
</evidence>
<dbReference type="AlphaFoldDB" id="A0A232FJ45"/>
<keyword evidence="1" id="KW-0812">Transmembrane</keyword>
<dbReference type="EMBL" id="NNAY01000143">
    <property type="protein sequence ID" value="OXU30603.1"/>
    <property type="molecule type" value="Genomic_DNA"/>
</dbReference>
<keyword evidence="3" id="KW-1185">Reference proteome</keyword>